<dbReference type="Proteomes" id="UP001233999">
    <property type="component" value="Unassembled WGS sequence"/>
</dbReference>
<comment type="caution">
    <text evidence="2">The sequence shown here is derived from an EMBL/GenBank/DDBJ whole genome shotgun (WGS) entry which is preliminary data.</text>
</comment>
<feature type="non-terminal residue" evidence="2">
    <location>
        <position position="1"/>
    </location>
</feature>
<feature type="region of interest" description="Disordered" evidence="1">
    <location>
        <begin position="1"/>
        <end position="40"/>
    </location>
</feature>
<reference evidence="2" key="1">
    <citation type="journal article" date="2023" name="IScience">
        <title>Live-bearing cockroach genome reveals convergent evolutionary mechanisms linked to viviparity in insects and beyond.</title>
        <authorList>
            <person name="Fouks B."/>
            <person name="Harrison M.C."/>
            <person name="Mikhailova A.A."/>
            <person name="Marchal E."/>
            <person name="English S."/>
            <person name="Carruthers M."/>
            <person name="Jennings E.C."/>
            <person name="Chiamaka E.L."/>
            <person name="Frigard R.A."/>
            <person name="Pippel M."/>
            <person name="Attardo G.M."/>
            <person name="Benoit J.B."/>
            <person name="Bornberg-Bauer E."/>
            <person name="Tobe S.S."/>
        </authorList>
    </citation>
    <scope>NUCLEOTIDE SEQUENCE</scope>
    <source>
        <strain evidence="2">Stay&amp;Tobe</strain>
    </source>
</reference>
<reference evidence="2" key="2">
    <citation type="submission" date="2023-05" db="EMBL/GenBank/DDBJ databases">
        <authorList>
            <person name="Fouks B."/>
        </authorList>
    </citation>
    <scope>NUCLEOTIDE SEQUENCE</scope>
    <source>
        <strain evidence="2">Stay&amp;Tobe</strain>
        <tissue evidence="2">Testes</tissue>
    </source>
</reference>
<accession>A0AAD7ZE47</accession>
<dbReference type="EMBL" id="JASPKZ010008779">
    <property type="protein sequence ID" value="KAJ9579005.1"/>
    <property type="molecule type" value="Genomic_DNA"/>
</dbReference>
<evidence type="ECO:0000256" key="1">
    <source>
        <dbReference type="SAM" id="MobiDB-lite"/>
    </source>
</evidence>
<feature type="compositionally biased region" description="Basic residues" evidence="1">
    <location>
        <begin position="1"/>
        <end position="13"/>
    </location>
</feature>
<keyword evidence="3" id="KW-1185">Reference proteome</keyword>
<proteinExistence type="predicted"/>
<dbReference type="AlphaFoldDB" id="A0AAD7ZE47"/>
<name>A0AAD7ZE47_DIPPU</name>
<evidence type="ECO:0000313" key="2">
    <source>
        <dbReference type="EMBL" id="KAJ9579005.1"/>
    </source>
</evidence>
<protein>
    <submittedName>
        <fullName evidence="2">Uncharacterized protein</fullName>
    </submittedName>
</protein>
<sequence length="84" mass="10063">MNKTCGRRYRKIRGNNMQDKERVKNVTNDEKLKSPGKNRTTSSRKIVIDDFDINVIRRTIKDFRKIYEDSEEFHCRLIGVHSYV</sequence>
<evidence type="ECO:0000313" key="3">
    <source>
        <dbReference type="Proteomes" id="UP001233999"/>
    </source>
</evidence>
<gene>
    <name evidence="2" type="ORF">L9F63_024893</name>
</gene>
<organism evidence="2 3">
    <name type="scientific">Diploptera punctata</name>
    <name type="common">Pacific beetle cockroach</name>
    <dbReference type="NCBI Taxonomy" id="6984"/>
    <lineage>
        <taxon>Eukaryota</taxon>
        <taxon>Metazoa</taxon>
        <taxon>Ecdysozoa</taxon>
        <taxon>Arthropoda</taxon>
        <taxon>Hexapoda</taxon>
        <taxon>Insecta</taxon>
        <taxon>Pterygota</taxon>
        <taxon>Neoptera</taxon>
        <taxon>Polyneoptera</taxon>
        <taxon>Dictyoptera</taxon>
        <taxon>Blattodea</taxon>
        <taxon>Blaberoidea</taxon>
        <taxon>Blaberidae</taxon>
        <taxon>Diplopterinae</taxon>
        <taxon>Diploptera</taxon>
    </lineage>
</organism>
<feature type="compositionally biased region" description="Basic and acidic residues" evidence="1">
    <location>
        <begin position="18"/>
        <end position="33"/>
    </location>
</feature>